<gene>
    <name evidence="2" type="ORF">EEDITHA_LOCUS4762</name>
</gene>
<evidence type="ECO:0000313" key="2">
    <source>
        <dbReference type="EMBL" id="CAH2088619.1"/>
    </source>
</evidence>
<keyword evidence="3" id="KW-1185">Reference proteome</keyword>
<name>A0AAU9TPJ3_EUPED</name>
<feature type="region of interest" description="Disordered" evidence="1">
    <location>
        <begin position="54"/>
        <end position="79"/>
    </location>
</feature>
<sequence length="94" mass="10671">MNVIKNKLRNSSGLDTINVILHLRYGLLFKRSNCANYKLPSDVVRKISSTDKYKFKTKPDHNQPSTSAGNAEININEEEIQEFDDDEDLTLIGS</sequence>
<protein>
    <submittedName>
        <fullName evidence="2">Uncharacterized protein</fullName>
    </submittedName>
</protein>
<dbReference type="Proteomes" id="UP001153954">
    <property type="component" value="Unassembled WGS sequence"/>
</dbReference>
<organism evidence="2 3">
    <name type="scientific">Euphydryas editha</name>
    <name type="common">Edith's checkerspot</name>
    <dbReference type="NCBI Taxonomy" id="104508"/>
    <lineage>
        <taxon>Eukaryota</taxon>
        <taxon>Metazoa</taxon>
        <taxon>Ecdysozoa</taxon>
        <taxon>Arthropoda</taxon>
        <taxon>Hexapoda</taxon>
        <taxon>Insecta</taxon>
        <taxon>Pterygota</taxon>
        <taxon>Neoptera</taxon>
        <taxon>Endopterygota</taxon>
        <taxon>Lepidoptera</taxon>
        <taxon>Glossata</taxon>
        <taxon>Ditrysia</taxon>
        <taxon>Papilionoidea</taxon>
        <taxon>Nymphalidae</taxon>
        <taxon>Nymphalinae</taxon>
        <taxon>Euphydryas</taxon>
    </lineage>
</organism>
<reference evidence="2" key="1">
    <citation type="submission" date="2022-03" db="EMBL/GenBank/DDBJ databases">
        <authorList>
            <person name="Tunstrom K."/>
        </authorList>
    </citation>
    <scope>NUCLEOTIDE SEQUENCE</scope>
</reference>
<dbReference type="AlphaFoldDB" id="A0AAU9TPJ3"/>
<proteinExistence type="predicted"/>
<evidence type="ECO:0000256" key="1">
    <source>
        <dbReference type="SAM" id="MobiDB-lite"/>
    </source>
</evidence>
<dbReference type="EMBL" id="CAKOGL010000007">
    <property type="protein sequence ID" value="CAH2088619.1"/>
    <property type="molecule type" value="Genomic_DNA"/>
</dbReference>
<evidence type="ECO:0000313" key="3">
    <source>
        <dbReference type="Proteomes" id="UP001153954"/>
    </source>
</evidence>
<comment type="caution">
    <text evidence="2">The sequence shown here is derived from an EMBL/GenBank/DDBJ whole genome shotgun (WGS) entry which is preliminary data.</text>
</comment>
<accession>A0AAU9TPJ3</accession>